<evidence type="ECO:0000256" key="6">
    <source>
        <dbReference type="ARBA" id="ARBA00023136"/>
    </source>
</evidence>
<dbReference type="GO" id="GO:0005337">
    <property type="term" value="F:nucleoside transmembrane transporter activity"/>
    <property type="evidence" value="ECO:0007669"/>
    <property type="project" value="InterPro"/>
</dbReference>
<feature type="transmembrane region" description="Helical" evidence="7">
    <location>
        <begin position="226"/>
        <end position="248"/>
    </location>
</feature>
<evidence type="ECO:0000256" key="2">
    <source>
        <dbReference type="ARBA" id="ARBA00007965"/>
    </source>
</evidence>
<evidence type="ECO:0000256" key="4">
    <source>
        <dbReference type="ARBA" id="ARBA00022692"/>
    </source>
</evidence>
<evidence type="ECO:0000256" key="1">
    <source>
        <dbReference type="ARBA" id="ARBA00004141"/>
    </source>
</evidence>
<accession>A0A9N9XNX1</accession>
<dbReference type="GO" id="GO:0005886">
    <property type="term" value="C:plasma membrane"/>
    <property type="evidence" value="ECO:0007669"/>
    <property type="project" value="TreeGrafter"/>
</dbReference>
<feature type="transmembrane region" description="Helical" evidence="7">
    <location>
        <begin position="159"/>
        <end position="186"/>
    </location>
</feature>
<dbReference type="SUPFAM" id="SSF103473">
    <property type="entry name" value="MFS general substrate transporter"/>
    <property type="match status" value="1"/>
</dbReference>
<feature type="transmembrane region" description="Helical" evidence="7">
    <location>
        <begin position="131"/>
        <end position="153"/>
    </location>
</feature>
<proteinExistence type="inferred from homology"/>
<feature type="transmembrane region" description="Helical" evidence="7">
    <location>
        <begin position="102"/>
        <end position="122"/>
    </location>
</feature>
<organism evidence="8 9">
    <name type="scientific">Phyllotreta striolata</name>
    <name type="common">Striped flea beetle</name>
    <name type="synonym">Crioceris striolata</name>
    <dbReference type="NCBI Taxonomy" id="444603"/>
    <lineage>
        <taxon>Eukaryota</taxon>
        <taxon>Metazoa</taxon>
        <taxon>Ecdysozoa</taxon>
        <taxon>Arthropoda</taxon>
        <taxon>Hexapoda</taxon>
        <taxon>Insecta</taxon>
        <taxon>Pterygota</taxon>
        <taxon>Neoptera</taxon>
        <taxon>Endopterygota</taxon>
        <taxon>Coleoptera</taxon>
        <taxon>Polyphaga</taxon>
        <taxon>Cucujiformia</taxon>
        <taxon>Chrysomeloidea</taxon>
        <taxon>Chrysomelidae</taxon>
        <taxon>Galerucinae</taxon>
        <taxon>Alticini</taxon>
        <taxon>Phyllotreta</taxon>
    </lineage>
</organism>
<dbReference type="Pfam" id="PF01733">
    <property type="entry name" value="Nucleoside_tran"/>
    <property type="match status" value="1"/>
</dbReference>
<evidence type="ECO:0000256" key="3">
    <source>
        <dbReference type="ARBA" id="ARBA00022448"/>
    </source>
</evidence>
<dbReference type="PANTHER" id="PTHR10332">
    <property type="entry name" value="EQUILIBRATIVE NUCLEOSIDE TRANSPORTER"/>
    <property type="match status" value="1"/>
</dbReference>
<keyword evidence="4 7" id="KW-0812">Transmembrane</keyword>
<evidence type="ECO:0000313" key="8">
    <source>
        <dbReference type="EMBL" id="CAG9861538.1"/>
    </source>
</evidence>
<comment type="subcellular location">
    <subcellularLocation>
        <location evidence="1">Membrane</location>
        <topology evidence="1">Multi-pass membrane protein</topology>
    </subcellularLocation>
</comment>
<name>A0A9N9XNX1_PHYSR</name>
<dbReference type="AlphaFoldDB" id="A0A9N9XNX1"/>
<dbReference type="InterPro" id="IPR002259">
    <property type="entry name" value="Eqnu_transpt"/>
</dbReference>
<evidence type="ECO:0000313" key="9">
    <source>
        <dbReference type="Proteomes" id="UP001153712"/>
    </source>
</evidence>
<keyword evidence="9" id="KW-1185">Reference proteome</keyword>
<feature type="transmembrane region" description="Helical" evidence="7">
    <location>
        <begin position="193"/>
        <end position="220"/>
    </location>
</feature>
<keyword evidence="3" id="KW-0813">Transport</keyword>
<dbReference type="Proteomes" id="UP001153712">
    <property type="component" value="Chromosome 4"/>
</dbReference>
<feature type="transmembrane region" description="Helical" evidence="7">
    <location>
        <begin position="286"/>
        <end position="311"/>
    </location>
</feature>
<evidence type="ECO:0000256" key="7">
    <source>
        <dbReference type="SAM" id="Phobius"/>
    </source>
</evidence>
<dbReference type="PRINTS" id="PR01130">
    <property type="entry name" value="DERENTRNSPRT"/>
</dbReference>
<feature type="transmembrane region" description="Helical" evidence="7">
    <location>
        <begin position="355"/>
        <end position="374"/>
    </location>
</feature>
<dbReference type="PANTHER" id="PTHR10332:SF88">
    <property type="entry name" value="EQUILIBRATIVE NUCLEOSIDE TRANSPORTER 1, ISOFORM A"/>
    <property type="match status" value="1"/>
</dbReference>
<gene>
    <name evidence="8" type="ORF">PHYEVI_LOCUS7873</name>
</gene>
<feature type="transmembrane region" description="Helical" evidence="7">
    <location>
        <begin position="45"/>
        <end position="66"/>
    </location>
</feature>
<dbReference type="InterPro" id="IPR036259">
    <property type="entry name" value="MFS_trans_sf"/>
</dbReference>
<evidence type="ECO:0008006" key="10">
    <source>
        <dbReference type="Google" id="ProtNLM"/>
    </source>
</evidence>
<dbReference type="PIRSF" id="PIRSF016379">
    <property type="entry name" value="ENT"/>
    <property type="match status" value="1"/>
</dbReference>
<keyword evidence="5 7" id="KW-1133">Transmembrane helix</keyword>
<feature type="transmembrane region" description="Helical" evidence="7">
    <location>
        <begin position="326"/>
        <end position="343"/>
    </location>
</feature>
<feature type="transmembrane region" description="Helical" evidence="7">
    <location>
        <begin position="394"/>
        <end position="415"/>
    </location>
</feature>
<protein>
    <recommendedName>
        <fullName evidence="10">Equilibrative nucleoside transporter 3</fullName>
    </recommendedName>
</protein>
<reference evidence="8" key="1">
    <citation type="submission" date="2022-01" db="EMBL/GenBank/DDBJ databases">
        <authorList>
            <person name="King R."/>
        </authorList>
    </citation>
    <scope>NUCLEOTIDE SEQUENCE</scope>
</reference>
<feature type="transmembrane region" description="Helical" evidence="7">
    <location>
        <begin position="427"/>
        <end position="451"/>
    </location>
</feature>
<evidence type="ECO:0000256" key="5">
    <source>
        <dbReference type="ARBA" id="ARBA00022989"/>
    </source>
</evidence>
<comment type="similarity">
    <text evidence="2">Belongs to the SLC29A/ENT transporter (TC 2.A.57) family.</text>
</comment>
<dbReference type="OrthoDB" id="46396at2759"/>
<sequence length="454" mass="51179">MAYSVNTTPLLYSTQLDSDEEDIVEINGRDNKPLLKTQEPRDKFYGAYLTFYLLGIVSLLPWNFFITADDYWMYKFRNVSSNVSIREDAPSRNTLQAEFTSYLNLASCYPNLIMLIFSTVIIEKVSLYKRVLIPLVITLFLMMLTLVFVNLNTDKWQELFLWLTLFITLLLNIVTPIFGGSVTGIVGKFSPTYITAVVGGQSLGGIFAALTQIAALAIGASSTHSALVYFIIGNLTIVLAIVSFVYLAKSAFFNFYVRDQHVVSNIQSTESIQLQAVSYKLVFKKIWAYCVCVFITFFITISLFPGVMVLIESEGKGQGSRWSDTYFVPTITYLLFNFGDYIGRLVACKVIKPKSITLITIFTLTRIIFIPLILLCNCHPRHHLAVVFDKDYYYVIICFIFAFTNGYLMNLTSILTPRIVDHHEKEIASLITVVFVASGAAVGSSISLFIIRLL</sequence>
<dbReference type="EMBL" id="OU900097">
    <property type="protein sequence ID" value="CAG9861538.1"/>
    <property type="molecule type" value="Genomic_DNA"/>
</dbReference>
<keyword evidence="6 7" id="KW-0472">Membrane</keyword>